<sequence>MILRKSLCQFKLTNPELMSRWSSNNEEPMSHYLNNSCYRALWKCPDCGGEYISSIRDMATGNVDCVYCSMKEVLPGVNSFAVLHPDLMNEWNHLDNYLLCDPDQILDNCITPVCWTCPVCAHDYKCSPKQRILYQKRNMDACTFCKGLRRKERHYI</sequence>
<dbReference type="EMBL" id="PYLO01000001">
    <property type="protein sequence ID" value="PST38669.1"/>
    <property type="molecule type" value="Genomic_DNA"/>
</dbReference>
<feature type="domain" description="Treble clef zinc finger" evidence="1">
    <location>
        <begin position="87"/>
        <end position="147"/>
    </location>
</feature>
<evidence type="ECO:0000313" key="2">
    <source>
        <dbReference type="EMBL" id="PST38669.1"/>
    </source>
</evidence>
<dbReference type="Proteomes" id="UP000241048">
    <property type="component" value="Unassembled WGS sequence"/>
</dbReference>
<organism evidence="2 3">
    <name type="scientific">Clostridium fessum</name>
    <dbReference type="NCBI Taxonomy" id="2126740"/>
    <lineage>
        <taxon>Bacteria</taxon>
        <taxon>Bacillati</taxon>
        <taxon>Bacillota</taxon>
        <taxon>Clostridia</taxon>
        <taxon>Eubacteriales</taxon>
        <taxon>Clostridiaceae</taxon>
        <taxon>Clostridium</taxon>
    </lineage>
</organism>
<keyword evidence="3" id="KW-1185">Reference proteome</keyword>
<feature type="domain" description="Treble clef zinc finger" evidence="1">
    <location>
        <begin position="18"/>
        <end position="71"/>
    </location>
</feature>
<accession>A0A2T3FTT7</accession>
<evidence type="ECO:0000259" key="1">
    <source>
        <dbReference type="Pfam" id="PF14311"/>
    </source>
</evidence>
<dbReference type="PANTHER" id="PTHR37317:SF1">
    <property type="entry name" value="ZINC-RIBBON DOMAIN-CONTAINING PROTEIN-RELATED"/>
    <property type="match status" value="1"/>
</dbReference>
<protein>
    <recommendedName>
        <fullName evidence="1">Treble clef zinc finger domain-containing protein</fullName>
    </recommendedName>
</protein>
<dbReference type="AlphaFoldDB" id="A0A2T3FTT7"/>
<name>A0A2T3FTT7_9CLOT</name>
<dbReference type="InterPro" id="IPR025487">
    <property type="entry name" value="DUF4379"/>
</dbReference>
<gene>
    <name evidence="2" type="ORF">C7U56_01550</name>
</gene>
<dbReference type="PANTHER" id="PTHR37317">
    <property type="entry name" value="BLR8090 PROTEIN"/>
    <property type="match status" value="1"/>
</dbReference>
<comment type="caution">
    <text evidence="2">The sequence shown here is derived from an EMBL/GenBank/DDBJ whole genome shotgun (WGS) entry which is preliminary data.</text>
</comment>
<proteinExistence type="predicted"/>
<reference evidence="2 3" key="1">
    <citation type="submission" date="2018-03" db="EMBL/GenBank/DDBJ databases">
        <title>Lachnoclostridium SNUG30386 gen.nov., sp.nov., isolated from human faeces.</title>
        <authorList>
            <person name="Seo B."/>
            <person name="Jeon K."/>
            <person name="Ko G."/>
        </authorList>
    </citation>
    <scope>NUCLEOTIDE SEQUENCE [LARGE SCALE GENOMIC DNA]</scope>
    <source>
        <strain evidence="2 3">SNUG30386</strain>
    </source>
</reference>
<dbReference type="Pfam" id="PF14311">
    <property type="entry name" value="DUF4379"/>
    <property type="match status" value="2"/>
</dbReference>
<evidence type="ECO:0000313" key="3">
    <source>
        <dbReference type="Proteomes" id="UP000241048"/>
    </source>
</evidence>